<keyword evidence="3" id="KW-1185">Reference proteome</keyword>
<feature type="region of interest" description="Disordered" evidence="1">
    <location>
        <begin position="33"/>
        <end position="72"/>
    </location>
</feature>
<gene>
    <name evidence="2" type="ORF">AKJ09_07509</name>
</gene>
<evidence type="ECO:0008006" key="4">
    <source>
        <dbReference type="Google" id="ProtNLM"/>
    </source>
</evidence>
<protein>
    <recommendedName>
        <fullName evidence="4">Lipoprotein</fullName>
    </recommendedName>
</protein>
<dbReference type="KEGG" id="llu:AKJ09_07509"/>
<proteinExistence type="predicted"/>
<reference evidence="2 3" key="1">
    <citation type="submission" date="2015-08" db="EMBL/GenBank/DDBJ databases">
        <authorList>
            <person name="Babu N.S."/>
            <person name="Beckwith C.J."/>
            <person name="Beseler K.G."/>
            <person name="Brison A."/>
            <person name="Carone J.V."/>
            <person name="Caskin T.P."/>
            <person name="Diamond M."/>
            <person name="Durham M.E."/>
            <person name="Foxe J.M."/>
            <person name="Go M."/>
            <person name="Henderson B.A."/>
            <person name="Jones I.B."/>
            <person name="McGettigan J.A."/>
            <person name="Micheletti S.J."/>
            <person name="Nasrallah M.E."/>
            <person name="Ortiz D."/>
            <person name="Piller C.R."/>
            <person name="Privatt S.R."/>
            <person name="Schneider S.L."/>
            <person name="Sharp S."/>
            <person name="Smith T.C."/>
            <person name="Stanton J.D."/>
            <person name="Ullery H.E."/>
            <person name="Wilson R.J."/>
            <person name="Serrano M.G."/>
            <person name="Buck G."/>
            <person name="Lee V."/>
            <person name="Wang Y."/>
            <person name="Carvalho R."/>
            <person name="Voegtly L."/>
            <person name="Shi R."/>
            <person name="Duckworth R."/>
            <person name="Johnson A."/>
            <person name="Loviza R."/>
            <person name="Walstead R."/>
            <person name="Shah Z."/>
            <person name="Kiflezghi M."/>
            <person name="Wade K."/>
            <person name="Ball S.L."/>
            <person name="Bradley K.W."/>
            <person name="Asai D.J."/>
            <person name="Bowman C.A."/>
            <person name="Russell D.A."/>
            <person name="Pope W.H."/>
            <person name="Jacobs-Sera D."/>
            <person name="Hendrix R.W."/>
            <person name="Hatfull G.F."/>
        </authorList>
    </citation>
    <scope>NUCLEOTIDE SEQUENCE [LARGE SCALE GENOMIC DNA]</scope>
    <source>
        <strain evidence="2 3">DSM 27648</strain>
    </source>
</reference>
<dbReference type="PROSITE" id="PS51257">
    <property type="entry name" value="PROKAR_LIPOPROTEIN"/>
    <property type="match status" value="1"/>
</dbReference>
<dbReference type="OrthoDB" id="5510332at2"/>
<evidence type="ECO:0000313" key="2">
    <source>
        <dbReference type="EMBL" id="AKV00846.1"/>
    </source>
</evidence>
<dbReference type="AlphaFoldDB" id="A0A0K1Q4T6"/>
<organism evidence="2 3">
    <name type="scientific">Labilithrix luteola</name>
    <dbReference type="NCBI Taxonomy" id="1391654"/>
    <lineage>
        <taxon>Bacteria</taxon>
        <taxon>Pseudomonadati</taxon>
        <taxon>Myxococcota</taxon>
        <taxon>Polyangia</taxon>
        <taxon>Polyangiales</taxon>
        <taxon>Labilitrichaceae</taxon>
        <taxon>Labilithrix</taxon>
    </lineage>
</organism>
<dbReference type="SUPFAM" id="SSF101898">
    <property type="entry name" value="NHL repeat"/>
    <property type="match status" value="1"/>
</dbReference>
<dbReference type="RefSeq" id="WP_146652058.1">
    <property type="nucleotide sequence ID" value="NZ_CP012333.1"/>
</dbReference>
<name>A0A0K1Q4T6_9BACT</name>
<sequence length="313" mass="32830">MRPRFVVAGFSGFSLASLAIGVLAVVGCASSSNREGFDEPPATSDGSGEPAPAPTGDFDTTKPPPKSDPVEINEVYGHSATTLYRLDPEKNEVTTVGDFNGCTNVWDIALDENAAIWGVTKTQLFKIDKTTATCTAMPSAAGLYPNSLSFVPKGTIDANAEALVGYEDADYVRIDPATGEKTKIGSLGTSGLISSGDIVSVKGGSTYLTVKPGLNCKTSECTKCKTNDCLVEVDPVTGKLKKNWGSVEHKDVFGLSFWGGRVYGFDQTGEVFEVTFGTTQLATAPVTMASRPDGLKFWGAGSATTVPLTPPTK</sequence>
<accession>A0A0K1Q4T6</accession>
<evidence type="ECO:0000313" key="3">
    <source>
        <dbReference type="Proteomes" id="UP000064967"/>
    </source>
</evidence>
<dbReference type="Proteomes" id="UP000064967">
    <property type="component" value="Chromosome"/>
</dbReference>
<evidence type="ECO:0000256" key="1">
    <source>
        <dbReference type="SAM" id="MobiDB-lite"/>
    </source>
</evidence>
<dbReference type="EMBL" id="CP012333">
    <property type="protein sequence ID" value="AKV00846.1"/>
    <property type="molecule type" value="Genomic_DNA"/>
</dbReference>